<dbReference type="EMBL" id="SGXM01000018">
    <property type="protein sequence ID" value="RZT28823.1"/>
    <property type="molecule type" value="Genomic_DNA"/>
</dbReference>
<dbReference type="Proteomes" id="UP000291078">
    <property type="component" value="Unassembled WGS sequence"/>
</dbReference>
<proteinExistence type="predicted"/>
<name>A0A4Q7R7N9_9BURK</name>
<dbReference type="CDD" id="cd02440">
    <property type="entry name" value="AdoMet_MTases"/>
    <property type="match status" value="1"/>
</dbReference>
<comment type="caution">
    <text evidence="1">The sequence shown here is derived from an EMBL/GenBank/DDBJ whole genome shotgun (WGS) entry which is preliminary data.</text>
</comment>
<dbReference type="Pfam" id="PF13489">
    <property type="entry name" value="Methyltransf_23"/>
    <property type="match status" value="1"/>
</dbReference>
<dbReference type="InterPro" id="IPR029063">
    <property type="entry name" value="SAM-dependent_MTases_sf"/>
</dbReference>
<evidence type="ECO:0000313" key="2">
    <source>
        <dbReference type="Proteomes" id="UP000291078"/>
    </source>
</evidence>
<keyword evidence="1" id="KW-0489">Methyltransferase</keyword>
<accession>A0A4Q7R7N9</accession>
<dbReference type="Gene3D" id="3.40.50.150">
    <property type="entry name" value="Vaccinia Virus protein VP39"/>
    <property type="match status" value="1"/>
</dbReference>
<gene>
    <name evidence="1" type="ORF">EV147_5213</name>
</gene>
<protein>
    <submittedName>
        <fullName evidence="1">Methyltransferase family protein</fullName>
    </submittedName>
</protein>
<dbReference type="SUPFAM" id="SSF53335">
    <property type="entry name" value="S-adenosyl-L-methionine-dependent methyltransferases"/>
    <property type="match status" value="1"/>
</dbReference>
<dbReference type="Gene3D" id="3.40.50.2000">
    <property type="entry name" value="Glycogen Phosphorylase B"/>
    <property type="match status" value="1"/>
</dbReference>
<dbReference type="GO" id="GO:0032259">
    <property type="term" value="P:methylation"/>
    <property type="evidence" value="ECO:0007669"/>
    <property type="project" value="UniProtKB-KW"/>
</dbReference>
<evidence type="ECO:0000313" key="1">
    <source>
        <dbReference type="EMBL" id="RZT28823.1"/>
    </source>
</evidence>
<keyword evidence="1" id="KW-0808">Transferase</keyword>
<keyword evidence="2" id="KW-1185">Reference proteome</keyword>
<sequence>MASTLRRIHDPGFMQHYFHGVGLDLGADATGLARCSREFPRVVRVVPWKGELMAVPGVEHRSFDFVHASHCLQTVVNPAKALGRWLDLLKTGGYLVLTVPDQDLADQTVQPAETNDAPARGFSVCKDPLPPGSVNLLELVRAYGSIAACERIAVIRPEQAIEVVLRKRPAPTPAEMLGAAGRARNVEDFLQISQTTLRLFPYRFDVAHQVSVGMMRWNLFDEAETLWARMVTRLPEEWGPKLYQFLHVISSGKINEGFRLRAAATDDWSWKRRTSAPPPETFPRWTGQSLAGKTIAIWSEFGLGDEIFFLRFSRMLRKQAGARSVTVVCQSPLVELFEASGEADAVLDIRASAAIPEHDYWVYPHDIPAWLPVELDALPASVPYLRLPSGAPPVTLPGRPQALKVGVAFKGAPTHENDGARSLRSLSMLDSLFAHEEVEFFSLQKGRGADEAADYARKRSNFHDIGATLETMMDTARVIAALDLVLTVDTSVAHVAGAMGKPTWLLVPEFADWRWHYVREDSPWYPTMKLFRHPPNGSWAEVLTRVNGHLLERVAAHAAPPTLE</sequence>
<dbReference type="RefSeq" id="WP_235845042.1">
    <property type="nucleotide sequence ID" value="NZ_SGXM01000018.1"/>
</dbReference>
<reference evidence="1 2" key="1">
    <citation type="journal article" date="2015" name="Stand. Genomic Sci.">
        <title>Genomic Encyclopedia of Bacterial and Archaeal Type Strains, Phase III: the genomes of soil and plant-associated and newly described type strains.</title>
        <authorList>
            <person name="Whitman W.B."/>
            <person name="Woyke T."/>
            <person name="Klenk H.P."/>
            <person name="Zhou Y."/>
            <person name="Lilburn T.G."/>
            <person name="Beck B.J."/>
            <person name="De Vos P."/>
            <person name="Vandamme P."/>
            <person name="Eisen J.A."/>
            <person name="Garrity G."/>
            <person name="Hugenholtz P."/>
            <person name="Kyrpides N.C."/>
        </authorList>
    </citation>
    <scope>NUCLEOTIDE SEQUENCE [LARGE SCALE GENOMIC DNA]</scope>
    <source>
        <strain evidence="1 2">ASC-9842</strain>
    </source>
</reference>
<organism evidence="1 2">
    <name type="scientific">Cupriavidus agavae</name>
    <dbReference type="NCBI Taxonomy" id="1001822"/>
    <lineage>
        <taxon>Bacteria</taxon>
        <taxon>Pseudomonadati</taxon>
        <taxon>Pseudomonadota</taxon>
        <taxon>Betaproteobacteria</taxon>
        <taxon>Burkholderiales</taxon>
        <taxon>Burkholderiaceae</taxon>
        <taxon>Cupriavidus</taxon>
    </lineage>
</organism>
<dbReference type="AlphaFoldDB" id="A0A4Q7R7N9"/>
<dbReference type="SUPFAM" id="SSF53756">
    <property type="entry name" value="UDP-Glycosyltransferase/glycogen phosphorylase"/>
    <property type="match status" value="1"/>
</dbReference>
<dbReference type="GO" id="GO:0008168">
    <property type="term" value="F:methyltransferase activity"/>
    <property type="evidence" value="ECO:0007669"/>
    <property type="project" value="UniProtKB-KW"/>
</dbReference>